<keyword evidence="4 7" id="KW-1133">Transmembrane helix</keyword>
<dbReference type="InterPro" id="IPR005429">
    <property type="entry name" value="LimpII"/>
</dbReference>
<comment type="similarity">
    <text evidence="2">Belongs to the CD36 family.</text>
</comment>
<evidence type="ECO:0000256" key="1">
    <source>
        <dbReference type="ARBA" id="ARBA00004370"/>
    </source>
</evidence>
<dbReference type="GeneID" id="105935828"/>
<dbReference type="PANTHER" id="PTHR11923:SF112">
    <property type="entry name" value="LYSOSOME MEMBRANE PROTEIN 2"/>
    <property type="match status" value="1"/>
</dbReference>
<reference evidence="8" key="1">
    <citation type="submission" date="2025-08" db="UniProtKB">
        <authorList>
            <consortium name="Ensembl"/>
        </authorList>
    </citation>
    <scope>IDENTIFICATION</scope>
</reference>
<evidence type="ECO:0000256" key="5">
    <source>
        <dbReference type="ARBA" id="ARBA00023136"/>
    </source>
</evidence>
<evidence type="ECO:0000313" key="8">
    <source>
        <dbReference type="Ensembl" id="ENSFHEP00000020319.1"/>
    </source>
</evidence>
<dbReference type="GeneTree" id="ENSGT00940000153372"/>
<dbReference type="Proteomes" id="UP000265000">
    <property type="component" value="Unplaced"/>
</dbReference>
<dbReference type="GO" id="GO:0006622">
    <property type="term" value="P:protein targeting to lysosome"/>
    <property type="evidence" value="ECO:0007669"/>
    <property type="project" value="TreeGrafter"/>
</dbReference>
<evidence type="ECO:0000256" key="7">
    <source>
        <dbReference type="SAM" id="Phobius"/>
    </source>
</evidence>
<evidence type="ECO:0000256" key="6">
    <source>
        <dbReference type="ARBA" id="ARBA00023180"/>
    </source>
</evidence>
<reference evidence="8" key="2">
    <citation type="submission" date="2025-09" db="UniProtKB">
        <authorList>
            <consortium name="Ensembl"/>
        </authorList>
    </citation>
    <scope>IDENTIFICATION</scope>
</reference>
<evidence type="ECO:0000256" key="4">
    <source>
        <dbReference type="ARBA" id="ARBA00022989"/>
    </source>
</evidence>
<dbReference type="OrthoDB" id="18585at2759"/>
<accession>A0A3Q2Q315</accession>
<dbReference type="GO" id="GO:0005044">
    <property type="term" value="F:scavenger receptor activity"/>
    <property type="evidence" value="ECO:0007669"/>
    <property type="project" value="InterPro"/>
</dbReference>
<dbReference type="STRING" id="8078.ENSFHEP00000020319"/>
<keyword evidence="3 7" id="KW-0812">Transmembrane</keyword>
<protein>
    <submittedName>
        <fullName evidence="8">Scavenger receptor class B member 2</fullName>
    </submittedName>
</protein>
<evidence type="ECO:0000256" key="3">
    <source>
        <dbReference type="ARBA" id="ARBA00022692"/>
    </source>
</evidence>
<evidence type="ECO:0000256" key="2">
    <source>
        <dbReference type="ARBA" id="ARBA00010532"/>
    </source>
</evidence>
<dbReference type="InterPro" id="IPR002159">
    <property type="entry name" value="CD36_fam"/>
</dbReference>
<dbReference type="PRINTS" id="PR01611">
    <property type="entry name" value="LIMPII"/>
</dbReference>
<organism evidence="8 9">
    <name type="scientific">Fundulus heteroclitus</name>
    <name type="common">Killifish</name>
    <name type="synonym">Mummichog</name>
    <dbReference type="NCBI Taxonomy" id="8078"/>
    <lineage>
        <taxon>Eukaryota</taxon>
        <taxon>Metazoa</taxon>
        <taxon>Chordata</taxon>
        <taxon>Craniata</taxon>
        <taxon>Vertebrata</taxon>
        <taxon>Euteleostomi</taxon>
        <taxon>Actinopterygii</taxon>
        <taxon>Neopterygii</taxon>
        <taxon>Teleostei</taxon>
        <taxon>Neoteleostei</taxon>
        <taxon>Acanthomorphata</taxon>
        <taxon>Ovalentaria</taxon>
        <taxon>Atherinomorphae</taxon>
        <taxon>Cyprinodontiformes</taxon>
        <taxon>Fundulidae</taxon>
        <taxon>Fundulus</taxon>
    </lineage>
</organism>
<keyword evidence="6" id="KW-0325">Glycoprotein</keyword>
<evidence type="ECO:0000313" key="9">
    <source>
        <dbReference type="Proteomes" id="UP000265000"/>
    </source>
</evidence>
<name>A0A3Q2Q315_FUNHE</name>
<sequence>MPLKPWCVYCVGASSLLTLIIGISLALSNVFPGFLQSRVKTEVVLKNGTEAFEAWADPPAPIYMQFYFFNLTNPGEVLDGERPAVVEYGPYTYREYRPMEEVVFQENGTRVSAVNRKTYIFQRDMSRGPESDLIRTINIPAMTVMERFKDNAVLANLISAYMRSAGIGLFSTHTVGELLWGYEDSLLKALKVLQPELDDVFGLFYKSNASNDGEYMFFTGQQNYKDFARVDTWNGKSSLDWWTSDECNSINGTNGASFHPVISKNEVLYMFSSDLCRSLYAVYTDDVAVKGIPGYRFSPPFEVFANLTLNPANAGFCVPAGNCLGSGLLNVSACKQGAPIIMSSPHFYQADEKFVQDVFGMRPKKDDHQTAIDINPLTGFILQAAKRLQINVYVKKVPDFSETGNVRTVVFPVVHLNESVVIDDASAKKLQLIIVEKNVVENIPFMLIGVGILLGAIFMFLMCRQNVPESTVAERQPLLSS</sequence>
<dbReference type="GO" id="GO:0005764">
    <property type="term" value="C:lysosome"/>
    <property type="evidence" value="ECO:0007669"/>
    <property type="project" value="InterPro"/>
</dbReference>
<dbReference type="PRINTS" id="PR01609">
    <property type="entry name" value="CD36FAMILY"/>
</dbReference>
<feature type="transmembrane region" description="Helical" evidence="7">
    <location>
        <begin position="443"/>
        <end position="463"/>
    </location>
</feature>
<dbReference type="Pfam" id="PF01130">
    <property type="entry name" value="CD36"/>
    <property type="match status" value="1"/>
</dbReference>
<comment type="subcellular location">
    <subcellularLocation>
        <location evidence="1">Membrane</location>
    </subcellularLocation>
</comment>
<dbReference type="GO" id="GO:0016020">
    <property type="term" value="C:membrane"/>
    <property type="evidence" value="ECO:0007669"/>
    <property type="project" value="UniProtKB-SubCell"/>
</dbReference>
<dbReference type="Ensembl" id="ENSFHET00000035148.1">
    <property type="protein sequence ID" value="ENSFHEP00000020319.1"/>
    <property type="gene ID" value="ENSFHEG00000022240.1"/>
</dbReference>
<dbReference type="AlphaFoldDB" id="A0A3Q2Q315"/>
<keyword evidence="9" id="KW-1185">Reference proteome</keyword>
<dbReference type="GO" id="GO:0006898">
    <property type="term" value="P:receptor-mediated endocytosis"/>
    <property type="evidence" value="ECO:0007669"/>
    <property type="project" value="TreeGrafter"/>
</dbReference>
<proteinExistence type="inferred from homology"/>
<dbReference type="PANTHER" id="PTHR11923">
    <property type="entry name" value="SCAVENGER RECEPTOR CLASS B TYPE-1 SR-B1"/>
    <property type="match status" value="1"/>
</dbReference>
<keyword evidence="5 7" id="KW-0472">Membrane</keyword>